<proteinExistence type="predicted"/>
<evidence type="ECO:0000256" key="3">
    <source>
        <dbReference type="ARBA" id="ARBA00023163"/>
    </source>
</evidence>
<dbReference type="InterPro" id="IPR036388">
    <property type="entry name" value="WH-like_DNA-bd_sf"/>
</dbReference>
<dbReference type="RefSeq" id="WP_202381848.1">
    <property type="nucleotide sequence ID" value="NZ_BAAAMA010000002.1"/>
</dbReference>
<dbReference type="InterPro" id="IPR016032">
    <property type="entry name" value="Sig_transdc_resp-reg_C-effctor"/>
</dbReference>
<evidence type="ECO:0000256" key="2">
    <source>
        <dbReference type="ARBA" id="ARBA00023125"/>
    </source>
</evidence>
<dbReference type="PANTHER" id="PTHR44688">
    <property type="entry name" value="DNA-BINDING TRANSCRIPTIONAL ACTIVATOR DEVR_DOSR"/>
    <property type="match status" value="1"/>
</dbReference>
<dbReference type="EMBL" id="QYAD01000002">
    <property type="protein sequence ID" value="MBL3689808.1"/>
    <property type="molecule type" value="Genomic_DNA"/>
</dbReference>
<dbReference type="PROSITE" id="PS50043">
    <property type="entry name" value="HTH_LUXR_2"/>
    <property type="match status" value="1"/>
</dbReference>
<evidence type="ECO:0000256" key="1">
    <source>
        <dbReference type="ARBA" id="ARBA00023015"/>
    </source>
</evidence>
<evidence type="ECO:0000313" key="6">
    <source>
        <dbReference type="Proteomes" id="UP001646141"/>
    </source>
</evidence>
<dbReference type="PRINTS" id="PR00038">
    <property type="entry name" value="HTHLUXR"/>
</dbReference>
<dbReference type="SUPFAM" id="SSF52540">
    <property type="entry name" value="P-loop containing nucleoside triphosphate hydrolases"/>
    <property type="match status" value="1"/>
</dbReference>
<evidence type="ECO:0000313" key="5">
    <source>
        <dbReference type="EMBL" id="MBL3689808.1"/>
    </source>
</evidence>
<keyword evidence="1" id="KW-0805">Transcription regulation</keyword>
<dbReference type="PANTHER" id="PTHR44688:SF16">
    <property type="entry name" value="DNA-BINDING TRANSCRIPTIONAL ACTIVATOR DEVR_DOSR"/>
    <property type="match status" value="1"/>
</dbReference>
<dbReference type="PROSITE" id="PS00622">
    <property type="entry name" value="HTH_LUXR_1"/>
    <property type="match status" value="1"/>
</dbReference>
<evidence type="ECO:0000259" key="4">
    <source>
        <dbReference type="PROSITE" id="PS50043"/>
    </source>
</evidence>
<dbReference type="InterPro" id="IPR027417">
    <property type="entry name" value="P-loop_NTPase"/>
</dbReference>
<protein>
    <submittedName>
        <fullName evidence="5">LuxR family transcriptional regulator</fullName>
    </submittedName>
</protein>
<gene>
    <name evidence="5" type="ORF">D3226_07510</name>
</gene>
<reference evidence="5 6" key="1">
    <citation type="submission" date="2018-09" db="EMBL/GenBank/DDBJ databases">
        <title>Comparative genomics of Leucobacter spp.</title>
        <authorList>
            <person name="Reis A.C."/>
            <person name="Kolvenbach B.A."/>
            <person name="Corvini P.F.X."/>
            <person name="Nunes O.C."/>
        </authorList>
    </citation>
    <scope>NUCLEOTIDE SEQUENCE [LARGE SCALE GENOMIC DNA]</scope>
    <source>
        <strain evidence="5 6">L-1</strain>
    </source>
</reference>
<dbReference type="Pfam" id="PF00196">
    <property type="entry name" value="GerE"/>
    <property type="match status" value="1"/>
</dbReference>
<dbReference type="CDD" id="cd06170">
    <property type="entry name" value="LuxR_C_like"/>
    <property type="match status" value="1"/>
</dbReference>
<keyword evidence="2" id="KW-0238">DNA-binding</keyword>
<feature type="domain" description="HTH luxR-type" evidence="4">
    <location>
        <begin position="781"/>
        <end position="841"/>
    </location>
</feature>
<dbReference type="Proteomes" id="UP001646141">
    <property type="component" value="Unassembled WGS sequence"/>
</dbReference>
<dbReference type="SMART" id="SM00421">
    <property type="entry name" value="HTH_LUXR"/>
    <property type="match status" value="1"/>
</dbReference>
<accession>A0ABS1SNR4</accession>
<comment type="caution">
    <text evidence="5">The sequence shown here is derived from an EMBL/GenBank/DDBJ whole genome shotgun (WGS) entry which is preliminary data.</text>
</comment>
<dbReference type="InterPro" id="IPR000792">
    <property type="entry name" value="Tscrpt_reg_LuxR_C"/>
</dbReference>
<name>A0ABS1SNR4_9MICO</name>
<dbReference type="SUPFAM" id="SSF46894">
    <property type="entry name" value="C-terminal effector domain of the bipartite response regulators"/>
    <property type="match status" value="1"/>
</dbReference>
<sequence length="841" mass="89916">MSARSRAIAQVLATLVDGRHVELVGAEHSGRTVFLRELEAALHEQRWASFWVSGAAAIRTVPFGALAVSGFSPDGPVHTFAAQLAGHVQQLAQRISGQHAALLIDNVDELDDASWGAIVAYAEQNPETRVVTTGHGMAPAAGAARRLRALTVQLPPLTYRELRDSVEAQLGAPLDDVTLGQIFARSGASAGLAQDLVDAAVLNGGLHREDNVWVAQSGLWSPELGGAMQELIAGLSPELLDALELLAIAGVSDLNAVREVLDCAAIESLEAAGLVRVHPVRGQLRIAVHPPLLEDYFRHRPLLARRTRLTGLVAERLDSAELRSSLGRSASASTPENAVIARMFHEQAQARVRLARAAWASNPNAGTAVNAVKALVAGEAPDADVEAVLNASLPEEHDTVAATHLLLLRAEWRAFVQRDLDGALEMLAAAGPSGSVTARITDTTAVSLEHYLRQVPADFAVRLEVSDDLPPEDQVRGLRALTIAQTTSGDFEAASHTLAEAEHTTRALEDFAIDSLRGVVQLGLGEMHEATAWARRGYAQALAILDVDSLRSHGAVLVYALEAQGRYAEAEDVLATLVPLSPAARTVAAAASGLAIHGCAALIAARRGRREQAQRHLDTLRGLSTEGLPPLHQSPAEAEAQLLILLGQRDAAAELLRDRGADLIARGYLFAGVLLRLASLEVRQDPELLAVVSAEAEQMGGRFVLAYVRAVRWLHEPTSDDPVAVAEELLSAGRTGLAIAVHDHAVSEAKADAAPALRSARERLRADLPDIEFETRRFEPDRSRLTERELEVARLVSDGLSNAQIATQLVVSVRTVESHIHRLIRKLGVTNRHEVKASLLG</sequence>
<organism evidence="5 6">
    <name type="scientific">Leucobacter chromiireducens subsp. chromiireducens</name>
    <dbReference type="NCBI Taxonomy" id="660067"/>
    <lineage>
        <taxon>Bacteria</taxon>
        <taxon>Bacillati</taxon>
        <taxon>Actinomycetota</taxon>
        <taxon>Actinomycetes</taxon>
        <taxon>Micrococcales</taxon>
        <taxon>Microbacteriaceae</taxon>
        <taxon>Leucobacter</taxon>
    </lineage>
</organism>
<dbReference type="Gene3D" id="1.10.10.10">
    <property type="entry name" value="Winged helix-like DNA-binding domain superfamily/Winged helix DNA-binding domain"/>
    <property type="match status" value="1"/>
</dbReference>
<keyword evidence="3" id="KW-0804">Transcription</keyword>
<keyword evidence="6" id="KW-1185">Reference proteome</keyword>